<reference evidence="1 2" key="1">
    <citation type="submission" date="2015-10" db="EMBL/GenBank/DDBJ databases">
        <authorList>
            <person name="Gilbert D.G."/>
        </authorList>
    </citation>
    <scope>NUCLEOTIDE SEQUENCE [LARGE SCALE GENOMIC DNA]</scope>
    <source>
        <strain evidence="1">COMA1</strain>
    </source>
</reference>
<name>A0A0S4LPP0_9BACT</name>
<protein>
    <submittedName>
        <fullName evidence="1">Uncharacterized protein</fullName>
    </submittedName>
</protein>
<evidence type="ECO:0000313" key="2">
    <source>
        <dbReference type="Proteomes" id="UP000199032"/>
    </source>
</evidence>
<proteinExistence type="predicted"/>
<keyword evidence="2" id="KW-1185">Reference proteome</keyword>
<accession>A0A0S4LPP0</accession>
<dbReference type="EMBL" id="CZQA01000011">
    <property type="protein sequence ID" value="CUS38504.1"/>
    <property type="molecule type" value="Genomic_DNA"/>
</dbReference>
<sequence>MNSLSRVMAIFVLAIVGLAGSAHEGYLAAGGNPRSAADLKAVLRDLWSGHNFWIRNVALDNTTNNRKALDYAEKSVTANAKQIANVFVPFYGEAASEQLFTLLVKHSGAIKAYSEATVAGSKSRQDAARADYASNAEEIAAFFSGINRYLPKDAVRGLFAAHGAHQFELIKELQEEDYGHEAETWHAMEQHGHAIADTLTAGLEKQFPAKFPSVHVQ</sequence>
<dbReference type="RefSeq" id="WP_090750815.1">
    <property type="nucleotide sequence ID" value="NZ_CZQA01000011.1"/>
</dbReference>
<organism evidence="1 2">
    <name type="scientific">Candidatus Nitrospira nitrosa</name>
    <dbReference type="NCBI Taxonomy" id="1742972"/>
    <lineage>
        <taxon>Bacteria</taxon>
        <taxon>Pseudomonadati</taxon>
        <taxon>Nitrospirota</taxon>
        <taxon>Nitrospiria</taxon>
        <taxon>Nitrospirales</taxon>
        <taxon>Nitrospiraceae</taxon>
        <taxon>Nitrospira</taxon>
    </lineage>
</organism>
<gene>
    <name evidence="1" type="ORF">COMA1_50139</name>
</gene>
<dbReference type="AlphaFoldDB" id="A0A0S4LPP0"/>
<dbReference type="OrthoDB" id="9792366at2"/>
<dbReference type="STRING" id="1742972.COMA1_50139"/>
<dbReference type="Proteomes" id="UP000199032">
    <property type="component" value="Unassembled WGS sequence"/>
</dbReference>
<evidence type="ECO:0000313" key="1">
    <source>
        <dbReference type="EMBL" id="CUS38504.1"/>
    </source>
</evidence>